<dbReference type="GO" id="GO:1990498">
    <property type="term" value="C:mitotic spindle microtubule"/>
    <property type="evidence" value="ECO:0007669"/>
    <property type="project" value="TreeGrafter"/>
</dbReference>
<dbReference type="GO" id="GO:0051225">
    <property type="term" value="P:spindle assembly"/>
    <property type="evidence" value="ECO:0007669"/>
    <property type="project" value="InterPro"/>
</dbReference>
<dbReference type="GO" id="GO:0008017">
    <property type="term" value="F:microtubule binding"/>
    <property type="evidence" value="ECO:0007669"/>
    <property type="project" value="TreeGrafter"/>
</dbReference>
<gene>
    <name evidence="3" type="ORF">CEUTPL_LOCUS8555</name>
</gene>
<name>A0A9N9MVJ0_9CUCU</name>
<dbReference type="EMBL" id="OU892280">
    <property type="protein sequence ID" value="CAG9768003.1"/>
    <property type="molecule type" value="Genomic_DNA"/>
</dbReference>
<sequence length="363" mass="42532">METSRYEFKDIEKRVHSALHENLTLLSAFYPPTKEFKLVFKKDMFTRNNRAGFFEVIYYLLNTLNPELTAEKLLSWPIRELKSEPKFRAEVVAYVNVLNSLYENANIPTCQPSSLISPGGYRFAKFMLKISQLVVYEHLKKTCISLHSHIKPHKNINLGTDKELNKVTKAIEKETNNLMENFNKYHAECVNKSTELIERMEKLNREIQKSRETLEDIRADLNEQYPITMSINTVKEKIIELKRQINEVQEMNNLFVSGEQLMKYLSDPSMNVEHQEEKFNVPEDVAHIITNTENLNLCEFFEALKVFLETKALQLQSPTDCCMQQTKEALEIYSMRNQETLNQLEVQQAKIRNIQNKLRALIL</sequence>
<dbReference type="GO" id="GO:0070652">
    <property type="term" value="C:HAUS complex"/>
    <property type="evidence" value="ECO:0007669"/>
    <property type="project" value="InterPro"/>
</dbReference>
<proteinExistence type="predicted"/>
<protein>
    <recommendedName>
        <fullName evidence="2">HAUS augmin-like complex subunit 6 N-terminal domain-containing protein</fullName>
    </recommendedName>
</protein>
<organism evidence="3 4">
    <name type="scientific">Ceutorhynchus assimilis</name>
    <name type="common">cabbage seed weevil</name>
    <dbReference type="NCBI Taxonomy" id="467358"/>
    <lineage>
        <taxon>Eukaryota</taxon>
        <taxon>Metazoa</taxon>
        <taxon>Ecdysozoa</taxon>
        <taxon>Arthropoda</taxon>
        <taxon>Hexapoda</taxon>
        <taxon>Insecta</taxon>
        <taxon>Pterygota</taxon>
        <taxon>Neoptera</taxon>
        <taxon>Endopterygota</taxon>
        <taxon>Coleoptera</taxon>
        <taxon>Polyphaga</taxon>
        <taxon>Cucujiformia</taxon>
        <taxon>Curculionidae</taxon>
        <taxon>Ceutorhynchinae</taxon>
        <taxon>Ceutorhynchus</taxon>
    </lineage>
</organism>
<dbReference type="InterPro" id="IPR026797">
    <property type="entry name" value="HAUS_6"/>
</dbReference>
<dbReference type="Proteomes" id="UP001152799">
    <property type="component" value="Chromosome 4"/>
</dbReference>
<dbReference type="OrthoDB" id="5575722at2759"/>
<evidence type="ECO:0000313" key="3">
    <source>
        <dbReference type="EMBL" id="CAG9768003.1"/>
    </source>
</evidence>
<dbReference type="PANTHER" id="PTHR16151">
    <property type="entry name" value="HAUS AUGMIN-LIKE COMPLEX SUBUNIT 6"/>
    <property type="match status" value="1"/>
</dbReference>
<dbReference type="Pfam" id="PF14661">
    <property type="entry name" value="HAUS6_N"/>
    <property type="match status" value="1"/>
</dbReference>
<feature type="domain" description="HAUS augmin-like complex subunit 6 N-terminal" evidence="2">
    <location>
        <begin position="20"/>
        <end position="251"/>
    </location>
</feature>
<reference evidence="3" key="1">
    <citation type="submission" date="2022-01" db="EMBL/GenBank/DDBJ databases">
        <authorList>
            <person name="King R."/>
        </authorList>
    </citation>
    <scope>NUCLEOTIDE SEQUENCE</scope>
</reference>
<evidence type="ECO:0000259" key="2">
    <source>
        <dbReference type="Pfam" id="PF14661"/>
    </source>
</evidence>
<dbReference type="InterPro" id="IPR028163">
    <property type="entry name" value="HAUS_6_N"/>
</dbReference>
<evidence type="ECO:0000313" key="4">
    <source>
        <dbReference type="Proteomes" id="UP001152799"/>
    </source>
</evidence>
<dbReference type="PANTHER" id="PTHR16151:SF2">
    <property type="entry name" value="HAUS AUGMIN-LIKE COMPLEX SUBUNIT 6"/>
    <property type="match status" value="1"/>
</dbReference>
<feature type="coiled-coil region" evidence="1">
    <location>
        <begin position="186"/>
        <end position="254"/>
    </location>
</feature>
<accession>A0A9N9MVJ0</accession>
<keyword evidence="1" id="KW-0175">Coiled coil</keyword>
<dbReference type="Gene3D" id="1.20.58.60">
    <property type="match status" value="1"/>
</dbReference>
<dbReference type="AlphaFoldDB" id="A0A9N9MVJ0"/>
<evidence type="ECO:0000256" key="1">
    <source>
        <dbReference type="SAM" id="Coils"/>
    </source>
</evidence>
<keyword evidence="4" id="KW-1185">Reference proteome</keyword>